<protein>
    <submittedName>
        <fullName evidence="2">DUF3194 domain-containing protein</fullName>
    </submittedName>
</protein>
<dbReference type="EMBL" id="JBHTAT010000001">
    <property type="protein sequence ID" value="MFC7254156.1"/>
    <property type="molecule type" value="Genomic_DNA"/>
</dbReference>
<keyword evidence="3" id="KW-1185">Reference proteome</keyword>
<dbReference type="InterPro" id="IPR024502">
    <property type="entry name" value="DUF3194"/>
</dbReference>
<organism evidence="2 3">
    <name type="scientific">Haloplanus litoreus</name>
    <dbReference type="NCBI Taxonomy" id="767515"/>
    <lineage>
        <taxon>Archaea</taxon>
        <taxon>Methanobacteriati</taxon>
        <taxon>Methanobacteriota</taxon>
        <taxon>Stenosarchaea group</taxon>
        <taxon>Halobacteria</taxon>
        <taxon>Halobacteriales</taxon>
        <taxon>Haloferacaceae</taxon>
        <taxon>Haloplanus</taxon>
    </lineage>
</organism>
<dbReference type="InterPro" id="IPR035954">
    <property type="entry name" value="MTH677-like_sf"/>
</dbReference>
<dbReference type="Proteomes" id="UP001596434">
    <property type="component" value="Unassembled WGS sequence"/>
</dbReference>
<dbReference type="RefSeq" id="WP_379702364.1">
    <property type="nucleotide sequence ID" value="NZ_JBHTAT010000001.1"/>
</dbReference>
<gene>
    <name evidence="2" type="ORF">ACFQKE_02325</name>
</gene>
<evidence type="ECO:0000313" key="3">
    <source>
        <dbReference type="Proteomes" id="UP001596434"/>
    </source>
</evidence>
<reference evidence="2 3" key="1">
    <citation type="journal article" date="2019" name="Int. J. Syst. Evol. Microbiol.">
        <title>The Global Catalogue of Microorganisms (GCM) 10K type strain sequencing project: providing services to taxonomists for standard genome sequencing and annotation.</title>
        <authorList>
            <consortium name="The Broad Institute Genomics Platform"/>
            <consortium name="The Broad Institute Genome Sequencing Center for Infectious Disease"/>
            <person name="Wu L."/>
            <person name="Ma J."/>
        </authorList>
    </citation>
    <scope>NUCLEOTIDE SEQUENCE [LARGE SCALE GENOMIC DNA]</scope>
    <source>
        <strain evidence="2 3">GX21</strain>
    </source>
</reference>
<comment type="similarity">
    <text evidence="1">Belongs to the UPF0440 family.</text>
</comment>
<comment type="caution">
    <text evidence="2">The sequence shown here is derived from an EMBL/GenBank/DDBJ whole genome shotgun (WGS) entry which is preliminary data.</text>
</comment>
<name>A0ABD5ZUQ0_9EURY</name>
<proteinExistence type="inferred from homology"/>
<dbReference type="Gene3D" id="3.30.300.100">
    <property type="entry name" value="MTH677-like"/>
    <property type="match status" value="1"/>
</dbReference>
<sequence length="96" mass="10107">MADDEPDDEEVVRTAAEAAEGVVFANYRQSSVRDLDVTVTFEEGVLEVDVYLNAPEAEGEGETDPDAVADEAARAARAAVDDLFGVDSDEPTGDAA</sequence>
<dbReference type="Pfam" id="PF11419">
    <property type="entry name" value="DUF3194"/>
    <property type="match status" value="1"/>
</dbReference>
<evidence type="ECO:0000313" key="2">
    <source>
        <dbReference type="EMBL" id="MFC7254156.1"/>
    </source>
</evidence>
<evidence type="ECO:0000256" key="1">
    <source>
        <dbReference type="ARBA" id="ARBA00008515"/>
    </source>
</evidence>
<dbReference type="AlphaFoldDB" id="A0ABD5ZUQ0"/>
<accession>A0ABD5ZUQ0</accession>
<dbReference type="GeneID" id="96952450"/>